<sequence length="678" mass="80767">MMQIKRYERFLEEDFLHGKMHPKLFNTYFDFYNTILKYWDEILSSSVPSDYQALIAKILLIYDDREKLSEFYLKFKSFEIFASFSRIVAIQGDYPKIEEIIEKLDKGKINTQIIYLFDFFLHVVEYYSVINELEQAEEYLNKALEILDQVSEFEKDKKLCRFYEIMYLYTETLFNYMKHQYIKGIYISEKALQKILKHDISDVYLHAYLLNMQGNCLLYSGSIIESKVAYAEAIKLFSSEKIERGKIVAKANYAVVLLKQGFFKEGLKHLFNILIFMEKKKELRNIAMINAEIIYAYRLLNNIPESLKFLEQAIKISEQYNIALDYIYPLAAETYAISNNFDKAGLYLEKYSKTFKLDEPKLNAYYTTYITTKGIFEFYKMNYYSSRDYLLKGINYARELNLFPQALNALLYLIELYLVMFKIETNKINKQKILEEIELYSQEIIILLKELNAFYQLVNYMLLLATVYIYTNKLHLSEDLLKRVEIICKKHNLNYKEENIRQIYQLLKKAKANSEFEQTPFSMDFSLEIDNLIKQYTTKGLLTSEIRSSRNNFHLFHFLLIVENVPFYSYSYGDIFHSDELLIVGMINAIKNISKTLKLKKGELRILEHSEYIMLLLGKSEFTIALFVDRFSYALKKKTEEIAVLIEKKLLEYPHEDILEYEEIKEYIDTKIKEVYFE</sequence>
<dbReference type="SUPFAM" id="SSF48452">
    <property type="entry name" value="TPR-like"/>
    <property type="match status" value="2"/>
</dbReference>
<reference evidence="1" key="1">
    <citation type="journal article" date="2022" name="Nat. Microbiol.">
        <title>Unique mobile elements and scalable gene flow at the prokaryote-eukaryote boundary revealed by circularized Asgard archaea genomes.</title>
        <authorList>
            <person name="Wu F."/>
            <person name="Speth D.R."/>
            <person name="Philosof A."/>
            <person name="Cremiere A."/>
            <person name="Narayanan A."/>
            <person name="Barco R.A."/>
            <person name="Connon S.A."/>
            <person name="Amend J.P."/>
            <person name="Antoshechkin I.A."/>
            <person name="Orphan V.J."/>
        </authorList>
    </citation>
    <scope>NUCLEOTIDE SEQUENCE</scope>
    <source>
        <strain evidence="1">PM71</strain>
    </source>
</reference>
<dbReference type="Proteomes" id="UP001201020">
    <property type="component" value="Chromosome"/>
</dbReference>
<dbReference type="InterPro" id="IPR019734">
    <property type="entry name" value="TPR_rpt"/>
</dbReference>
<dbReference type="EMBL" id="CP084166">
    <property type="protein sequence ID" value="UJG41034.1"/>
    <property type="molecule type" value="Genomic_DNA"/>
</dbReference>
<protein>
    <submittedName>
        <fullName evidence="1">Uncharacterized protein</fullName>
    </submittedName>
</protein>
<name>A0A9Y1BL65_9ARCH</name>
<evidence type="ECO:0000313" key="1">
    <source>
        <dbReference type="EMBL" id="UJG41034.1"/>
    </source>
</evidence>
<accession>A0A9Y1BL65</accession>
<gene>
    <name evidence="1" type="ORF">K9W45_00905</name>
</gene>
<proteinExistence type="predicted"/>
<dbReference type="SMART" id="SM00028">
    <property type="entry name" value="TPR"/>
    <property type="match status" value="4"/>
</dbReference>
<dbReference type="AlphaFoldDB" id="A0A9Y1BL65"/>
<organism evidence="1">
    <name type="scientific">Candidatus Heimdallarchaeum aukensis</name>
    <dbReference type="NCBI Taxonomy" id="2876573"/>
    <lineage>
        <taxon>Archaea</taxon>
        <taxon>Promethearchaeati</taxon>
        <taxon>Candidatus Heimdallarchaeota</taxon>
        <taxon>Candidatus Heimdallarchaeia (ex Rinke et al. 2021) (nom. nud.)</taxon>
        <taxon>Candidatus Heimdallarchaeales</taxon>
        <taxon>Candidatus Heimdallarchaeaceae</taxon>
        <taxon>Candidatus Heimdallarchaeum</taxon>
    </lineage>
</organism>
<dbReference type="InterPro" id="IPR011990">
    <property type="entry name" value="TPR-like_helical_dom_sf"/>
</dbReference>
<dbReference type="Gene3D" id="1.25.40.10">
    <property type="entry name" value="Tetratricopeptide repeat domain"/>
    <property type="match status" value="1"/>
</dbReference>